<dbReference type="SMART" id="SM00471">
    <property type="entry name" value="HDc"/>
    <property type="match status" value="1"/>
</dbReference>
<evidence type="ECO:0000256" key="1">
    <source>
        <dbReference type="ARBA" id="ARBA00012506"/>
    </source>
</evidence>
<dbReference type="OrthoDB" id="9782134at2"/>
<protein>
    <recommendedName>
        <fullName evidence="1">bis(5'-nucleosyl)-tetraphosphatase (symmetrical)</fullName>
        <ecNumber evidence="1">3.6.1.41</ecNumber>
    </recommendedName>
</protein>
<keyword evidence="4 8" id="KW-0378">Hydrolase</keyword>
<dbReference type="SUPFAM" id="SSF109604">
    <property type="entry name" value="HD-domain/PDEase-like"/>
    <property type="match status" value="1"/>
</dbReference>
<dbReference type="NCBIfam" id="TIGR00488">
    <property type="entry name" value="bis(5'-nucleosyl)-tetraphosphatase (symmetrical) YqeK"/>
    <property type="match status" value="1"/>
</dbReference>
<dbReference type="InterPro" id="IPR005249">
    <property type="entry name" value="YqeK"/>
</dbReference>
<dbReference type="EC" id="3.6.1.41" evidence="1"/>
<dbReference type="InterPro" id="IPR003607">
    <property type="entry name" value="HD/PDEase_dom"/>
</dbReference>
<name>A0A1G9XVK0_9BACI</name>
<feature type="domain" description="HD" evidence="7">
    <location>
        <begin position="18"/>
        <end position="132"/>
    </location>
</feature>
<evidence type="ECO:0000256" key="5">
    <source>
        <dbReference type="ARBA" id="ARBA00023004"/>
    </source>
</evidence>
<proteinExistence type="predicted"/>
<dbReference type="Gene3D" id="1.10.3210.10">
    <property type="entry name" value="Hypothetical protein af1432"/>
    <property type="match status" value="1"/>
</dbReference>
<evidence type="ECO:0000259" key="7">
    <source>
        <dbReference type="PROSITE" id="PS51831"/>
    </source>
</evidence>
<dbReference type="STRING" id="482461.SAMN05216244_3985"/>
<keyword evidence="9" id="KW-1185">Reference proteome</keyword>
<evidence type="ECO:0000313" key="9">
    <source>
        <dbReference type="Proteomes" id="UP000182347"/>
    </source>
</evidence>
<dbReference type="InterPro" id="IPR006674">
    <property type="entry name" value="HD_domain"/>
</dbReference>
<dbReference type="PROSITE" id="PS51831">
    <property type="entry name" value="HD"/>
    <property type="match status" value="1"/>
</dbReference>
<evidence type="ECO:0000256" key="6">
    <source>
        <dbReference type="ARBA" id="ARBA00049417"/>
    </source>
</evidence>
<dbReference type="AlphaFoldDB" id="A0A1G9XVK0"/>
<gene>
    <name evidence="8" type="ORF">SAMN05216244_3985</name>
</gene>
<evidence type="ECO:0000256" key="3">
    <source>
        <dbReference type="ARBA" id="ARBA00022741"/>
    </source>
</evidence>
<dbReference type="GO" id="GO:0046872">
    <property type="term" value="F:metal ion binding"/>
    <property type="evidence" value="ECO:0007669"/>
    <property type="project" value="UniProtKB-KW"/>
</dbReference>
<sequence length="197" mass="22931">MERSEALAIVEPHLTKARFEHTVRVTDTALELADKYGGNLKTVELAAIFHDYAKYRDREEMRSWIIHEPLPKDLLEYHHELWHGPVGALLVEREVGIQDNDVLSPIRWHTTGKAGMNHLEKLVFLADYMEPGRAFPGVDDVRRAAKENLDYACWMVSKNTIRYLVSKNQRIYPDTFHAYNDLTKMLEDNKWREAING</sequence>
<dbReference type="NCBIfam" id="TIGR00277">
    <property type="entry name" value="HDIG"/>
    <property type="match status" value="1"/>
</dbReference>
<evidence type="ECO:0000256" key="2">
    <source>
        <dbReference type="ARBA" id="ARBA00022723"/>
    </source>
</evidence>
<evidence type="ECO:0000313" key="8">
    <source>
        <dbReference type="EMBL" id="SDN00862.1"/>
    </source>
</evidence>
<dbReference type="Proteomes" id="UP000182347">
    <property type="component" value="Unassembled WGS sequence"/>
</dbReference>
<keyword evidence="5" id="KW-0408">Iron</keyword>
<dbReference type="RefSeq" id="WP_074600950.1">
    <property type="nucleotide sequence ID" value="NZ_FNHF01000007.1"/>
</dbReference>
<dbReference type="PANTHER" id="PTHR35795:SF1">
    <property type="entry name" value="BIS(5'-NUCLEOSYL)-TETRAPHOSPHATASE, SYMMETRICAL"/>
    <property type="match status" value="1"/>
</dbReference>
<dbReference type="CDD" id="cd00077">
    <property type="entry name" value="HDc"/>
    <property type="match status" value="1"/>
</dbReference>
<dbReference type="Pfam" id="PF01966">
    <property type="entry name" value="HD"/>
    <property type="match status" value="1"/>
</dbReference>
<dbReference type="GO" id="GO:0000166">
    <property type="term" value="F:nucleotide binding"/>
    <property type="evidence" value="ECO:0007669"/>
    <property type="project" value="UniProtKB-KW"/>
</dbReference>
<dbReference type="InterPro" id="IPR006675">
    <property type="entry name" value="HDIG_dom"/>
</dbReference>
<comment type="catalytic activity">
    <reaction evidence="6">
        <text>P(1),P(4)-bis(5'-adenosyl) tetraphosphate + H2O = 2 ADP + 2 H(+)</text>
        <dbReference type="Rhea" id="RHEA:24252"/>
        <dbReference type="ChEBI" id="CHEBI:15377"/>
        <dbReference type="ChEBI" id="CHEBI:15378"/>
        <dbReference type="ChEBI" id="CHEBI:58141"/>
        <dbReference type="ChEBI" id="CHEBI:456216"/>
        <dbReference type="EC" id="3.6.1.41"/>
    </reaction>
</comment>
<reference evidence="9" key="1">
    <citation type="submission" date="2016-10" db="EMBL/GenBank/DDBJ databases">
        <authorList>
            <person name="Varghese N."/>
            <person name="Submissions S."/>
        </authorList>
    </citation>
    <scope>NUCLEOTIDE SEQUENCE [LARGE SCALE GENOMIC DNA]</scope>
    <source>
        <strain evidence="9">CGMCC 1.6199</strain>
    </source>
</reference>
<dbReference type="EMBL" id="FNHF01000007">
    <property type="protein sequence ID" value="SDN00862.1"/>
    <property type="molecule type" value="Genomic_DNA"/>
</dbReference>
<keyword evidence="3" id="KW-0547">Nucleotide-binding</keyword>
<dbReference type="PANTHER" id="PTHR35795">
    <property type="entry name" value="SLR1885 PROTEIN"/>
    <property type="match status" value="1"/>
</dbReference>
<accession>A0A1G9XVK0</accession>
<organism evidence="8 9">
    <name type="scientific">Sediminibacillus halophilus</name>
    <dbReference type="NCBI Taxonomy" id="482461"/>
    <lineage>
        <taxon>Bacteria</taxon>
        <taxon>Bacillati</taxon>
        <taxon>Bacillota</taxon>
        <taxon>Bacilli</taxon>
        <taxon>Bacillales</taxon>
        <taxon>Bacillaceae</taxon>
        <taxon>Sediminibacillus</taxon>
    </lineage>
</organism>
<dbReference type="GO" id="GO:0008803">
    <property type="term" value="F:bis(5'-nucleosyl)-tetraphosphatase (symmetrical) activity"/>
    <property type="evidence" value="ECO:0007669"/>
    <property type="project" value="UniProtKB-EC"/>
</dbReference>
<dbReference type="InterPro" id="IPR051094">
    <property type="entry name" value="Diverse_Catalytic_Enzymes"/>
</dbReference>
<evidence type="ECO:0000256" key="4">
    <source>
        <dbReference type="ARBA" id="ARBA00022801"/>
    </source>
</evidence>
<keyword evidence="2" id="KW-0479">Metal-binding</keyword>